<dbReference type="SUPFAM" id="SSF58104">
    <property type="entry name" value="Methyl-accepting chemotaxis protein (MCP) signaling domain"/>
    <property type="match status" value="1"/>
</dbReference>
<organism evidence="7 8">
    <name type="scientific">Methylophaga muralis</name>
    <dbReference type="NCBI Taxonomy" id="291169"/>
    <lineage>
        <taxon>Bacteria</taxon>
        <taxon>Pseudomonadati</taxon>
        <taxon>Pseudomonadota</taxon>
        <taxon>Gammaproteobacteria</taxon>
        <taxon>Thiotrichales</taxon>
        <taxon>Piscirickettsiaceae</taxon>
        <taxon>Methylophaga</taxon>
    </lineage>
</organism>
<dbReference type="GO" id="GO:0006935">
    <property type="term" value="P:chemotaxis"/>
    <property type="evidence" value="ECO:0007669"/>
    <property type="project" value="UniProtKB-ARBA"/>
</dbReference>
<dbReference type="Pfam" id="PF12729">
    <property type="entry name" value="4HB_MCP_1"/>
    <property type="match status" value="1"/>
</dbReference>
<evidence type="ECO:0000313" key="7">
    <source>
        <dbReference type="EMBL" id="ODN66892.1"/>
    </source>
</evidence>
<dbReference type="GO" id="GO:0007165">
    <property type="term" value="P:signal transduction"/>
    <property type="evidence" value="ECO:0007669"/>
    <property type="project" value="UniProtKB-KW"/>
</dbReference>
<dbReference type="InterPro" id="IPR024478">
    <property type="entry name" value="HlyB_4HB_MCP"/>
</dbReference>
<dbReference type="InterPro" id="IPR004089">
    <property type="entry name" value="MCPsignal_dom"/>
</dbReference>
<gene>
    <name evidence="7" type="primary">mcpS_4</name>
    <name evidence="7" type="ORF">A9E74_01442</name>
</gene>
<dbReference type="CDD" id="cd19411">
    <property type="entry name" value="MCP2201-like_sensor"/>
    <property type="match status" value="1"/>
</dbReference>
<keyword evidence="2 4" id="KW-0807">Transducer</keyword>
<feature type="domain" description="Methyl-accepting transducer" evidence="6">
    <location>
        <begin position="270"/>
        <end position="506"/>
    </location>
</feature>
<dbReference type="STRING" id="291169.A9E74_01442"/>
<keyword evidence="5" id="KW-0812">Transmembrane</keyword>
<dbReference type="PATRIC" id="fig|291169.3.peg.1448"/>
<evidence type="ECO:0000256" key="5">
    <source>
        <dbReference type="SAM" id="Phobius"/>
    </source>
</evidence>
<evidence type="ECO:0000256" key="3">
    <source>
        <dbReference type="ARBA" id="ARBA00029447"/>
    </source>
</evidence>
<dbReference type="AlphaFoldDB" id="A0A1E3GS59"/>
<evidence type="ECO:0000256" key="4">
    <source>
        <dbReference type="PROSITE-ProRule" id="PRU00284"/>
    </source>
</evidence>
<dbReference type="PANTHER" id="PTHR32089:SF120">
    <property type="entry name" value="METHYL-ACCEPTING CHEMOTAXIS PROTEIN TLPQ"/>
    <property type="match status" value="1"/>
</dbReference>
<dbReference type="PANTHER" id="PTHR32089">
    <property type="entry name" value="METHYL-ACCEPTING CHEMOTAXIS PROTEIN MCPB"/>
    <property type="match status" value="1"/>
</dbReference>
<evidence type="ECO:0000313" key="8">
    <source>
        <dbReference type="Proteomes" id="UP000094379"/>
    </source>
</evidence>
<dbReference type="Proteomes" id="UP000094379">
    <property type="component" value="Unassembled WGS sequence"/>
</dbReference>
<dbReference type="CDD" id="cd11386">
    <property type="entry name" value="MCP_signal"/>
    <property type="match status" value="1"/>
</dbReference>
<feature type="transmembrane region" description="Helical" evidence="5">
    <location>
        <begin position="6"/>
        <end position="26"/>
    </location>
</feature>
<dbReference type="GO" id="GO:0016020">
    <property type="term" value="C:membrane"/>
    <property type="evidence" value="ECO:0007669"/>
    <property type="project" value="UniProtKB-SubCell"/>
</dbReference>
<dbReference type="Gene3D" id="1.10.287.950">
    <property type="entry name" value="Methyl-accepting chemotaxis protein"/>
    <property type="match status" value="1"/>
</dbReference>
<dbReference type="InterPro" id="IPR047347">
    <property type="entry name" value="YvaQ-like_sensor"/>
</dbReference>
<dbReference type="SMART" id="SM00283">
    <property type="entry name" value="MA"/>
    <property type="match status" value="1"/>
</dbReference>
<dbReference type="FunFam" id="1.10.287.950:FF:000001">
    <property type="entry name" value="Methyl-accepting chemotaxis sensory transducer"/>
    <property type="match status" value="1"/>
</dbReference>
<accession>A0A1E3GS59</accession>
<reference evidence="7 8" key="1">
    <citation type="submission" date="2016-07" db="EMBL/GenBank/DDBJ databases">
        <title>Draft Genome Sequence of Methylophaga muralis Bur 1.</title>
        <authorList>
            <person name="Vasilenko O.V."/>
            <person name="Doronina N.V."/>
            <person name="Shmareva M.N."/>
            <person name="Tarlachkov S.V."/>
            <person name="Mustakhimov I."/>
            <person name="Trotsenko Y.A."/>
        </authorList>
    </citation>
    <scope>NUCLEOTIDE SEQUENCE [LARGE SCALE GENOMIC DNA]</scope>
    <source>
        <strain evidence="7 8">Bur 1</strain>
    </source>
</reference>
<dbReference type="RefSeq" id="WP_069295911.1">
    <property type="nucleotide sequence ID" value="NZ_MCRI01000012.1"/>
</dbReference>
<sequence>MTIKNRLQLGFGIVLSLMVLIAIIGINEVSKIDRTMSKINEVDSVKQRAAINFRGSVHDRAISIRDVVLSENSAERQQHLQDIKRLEQFYAESAVNLEAMANNPQQFATQENTLLNNIKSIEQQTLAHTAETINLINQGRNTEARDYLMVNTSPAYTQWLAAVNQFIDFQEVTISNQVDYIRQQTGGFMALMITVTLIAIVIAIFVSYRLIGRLYSTIGGEPDSAAELISAFASGDLTQQAHTKFPKSIVGALSAMSNELSHIMKAISLSAGQVSDAAKVMNQTSANNQSLVIDQKQQTLDGANAISEISTSVQEIARLTSEAAMQAQTADKETINGNQEVSKTIASIAELAAKVEEAARVIDELSEDSKKIGSVVQVIADITEQTNLLALNAAIEAARAGEHGRGFAVVADEVRGLASRTKESTLNIKDLIEKTQSRTIIAVKVMEEGKNKAHQCVTQAEHAGESLAVISRSVTAINDMNAQIASVAEQQSAVAEEINNNFRRITAVSDKAEAGSQSISTLSFELNQLADVLQQSISKFKTAS</sequence>
<dbReference type="PROSITE" id="PS50111">
    <property type="entry name" value="CHEMOTAXIS_TRANSDUC_2"/>
    <property type="match status" value="1"/>
</dbReference>
<keyword evidence="8" id="KW-1185">Reference proteome</keyword>
<keyword evidence="5" id="KW-0472">Membrane</keyword>
<dbReference type="EMBL" id="MCRI01000012">
    <property type="protein sequence ID" value="ODN66892.1"/>
    <property type="molecule type" value="Genomic_DNA"/>
</dbReference>
<proteinExistence type="inferred from homology"/>
<evidence type="ECO:0000256" key="2">
    <source>
        <dbReference type="ARBA" id="ARBA00023224"/>
    </source>
</evidence>
<evidence type="ECO:0000256" key="1">
    <source>
        <dbReference type="ARBA" id="ARBA00004370"/>
    </source>
</evidence>
<feature type="transmembrane region" description="Helical" evidence="5">
    <location>
        <begin position="188"/>
        <end position="208"/>
    </location>
</feature>
<comment type="caution">
    <text evidence="7">The sequence shown here is derived from an EMBL/GenBank/DDBJ whole genome shotgun (WGS) entry which is preliminary data.</text>
</comment>
<keyword evidence="5" id="KW-1133">Transmembrane helix</keyword>
<name>A0A1E3GS59_9GAMM</name>
<comment type="subcellular location">
    <subcellularLocation>
        <location evidence="1">Membrane</location>
    </subcellularLocation>
</comment>
<protein>
    <submittedName>
        <fullName evidence="7">Methyl-accepting chemotaxis protein McpS</fullName>
    </submittedName>
</protein>
<comment type="similarity">
    <text evidence="3">Belongs to the methyl-accepting chemotaxis (MCP) protein family.</text>
</comment>
<dbReference type="Pfam" id="PF00015">
    <property type="entry name" value="MCPsignal"/>
    <property type="match status" value="1"/>
</dbReference>
<evidence type="ECO:0000259" key="6">
    <source>
        <dbReference type="PROSITE" id="PS50111"/>
    </source>
</evidence>